<dbReference type="NCBIfam" id="NF040713">
    <property type="entry name" value="ZapE"/>
    <property type="match status" value="1"/>
</dbReference>
<evidence type="ECO:0000256" key="2">
    <source>
        <dbReference type="ARBA" id="ARBA00022840"/>
    </source>
</evidence>
<dbReference type="PANTHER" id="PTHR12169:SF6">
    <property type="entry name" value="AFG1-LIKE ATPASE"/>
    <property type="match status" value="1"/>
</dbReference>
<protein>
    <submittedName>
        <fullName evidence="3">AFG1 family ATPase</fullName>
    </submittedName>
</protein>
<sequence length="393" mass="43566">MNAPTPAPFRRQYQALVAAGTIEADPAQARAVEAFSALEARLAGYRPGRGGLLQRLFADKDAVPLRGFYIHGEVGRGKTMLMDLFFSESTVTHKRRAHFHEFMADVHERIHGFRQKIARQEIADTDPVRLTAASIFEEAWLLCFDEFHVTDIADAMILGRLFGRLFELGTVVVATSNVAPDDLYKGGLNRALFLPFVGQIKERMDVLRLDARTDFRMEKLAGIKMWLVPADASADAALDKAWIKLTGGAADRPRDITVKGRVLHVPHSAHGVARFSFADLCEKPLGASDYLRLAHDYHTLIIDRIPAMNYEHRNYAKRFITLIDALYDNAVKLMASAATDPLSLYSVTEGVEANEFKRTSSRLIEMGSESYLALPHGRSDSSASGSTTGLVET</sequence>
<keyword evidence="1" id="KW-0547">Nucleotide-binding</keyword>
<proteinExistence type="predicted"/>
<keyword evidence="2" id="KW-0067">ATP-binding</keyword>
<reference evidence="3" key="1">
    <citation type="submission" date="2019-04" db="EMBL/GenBank/DDBJ databases">
        <title>Whole genome sequencing of cave bacteria.</title>
        <authorList>
            <person name="Gan H.M."/>
            <person name="Barton H."/>
            <person name="Savka M.A."/>
        </authorList>
    </citation>
    <scope>NUCLEOTIDE SEQUENCE [LARGE SCALE GENOMIC DNA]</scope>
    <source>
        <strain evidence="3">LC387</strain>
    </source>
</reference>
<dbReference type="EMBL" id="LBIA02000001">
    <property type="protein sequence ID" value="TKT71366.1"/>
    <property type="molecule type" value="Genomic_DNA"/>
</dbReference>
<dbReference type="InterPro" id="IPR027417">
    <property type="entry name" value="P-loop_NTPase"/>
</dbReference>
<gene>
    <name evidence="3" type="ORF">YH63_008040</name>
</gene>
<dbReference type="Gene3D" id="3.40.50.300">
    <property type="entry name" value="P-loop containing nucleotide triphosphate hydrolases"/>
    <property type="match status" value="1"/>
</dbReference>
<name>A0A4U6BM48_9BRAD</name>
<dbReference type="OrthoDB" id="9774491at2"/>
<evidence type="ECO:0000313" key="4">
    <source>
        <dbReference type="Proteomes" id="UP000034832"/>
    </source>
</evidence>
<dbReference type="InterPro" id="IPR005654">
    <property type="entry name" value="ATPase_AFG1-like"/>
</dbReference>
<evidence type="ECO:0000313" key="3">
    <source>
        <dbReference type="EMBL" id="TKT71366.1"/>
    </source>
</evidence>
<dbReference type="PANTHER" id="PTHR12169">
    <property type="entry name" value="ATPASE N2B"/>
    <property type="match status" value="1"/>
</dbReference>
<dbReference type="GO" id="GO:0016887">
    <property type="term" value="F:ATP hydrolysis activity"/>
    <property type="evidence" value="ECO:0007669"/>
    <property type="project" value="InterPro"/>
</dbReference>
<dbReference type="STRING" id="211460.YH63_10925"/>
<dbReference type="GO" id="GO:0005737">
    <property type="term" value="C:cytoplasm"/>
    <property type="evidence" value="ECO:0007669"/>
    <property type="project" value="TreeGrafter"/>
</dbReference>
<dbReference type="Pfam" id="PF03969">
    <property type="entry name" value="AFG1_ATPase"/>
    <property type="match status" value="1"/>
</dbReference>
<evidence type="ECO:0000256" key="1">
    <source>
        <dbReference type="ARBA" id="ARBA00022741"/>
    </source>
</evidence>
<organism evidence="3 4">
    <name type="scientific">Afipia massiliensis</name>
    <dbReference type="NCBI Taxonomy" id="211460"/>
    <lineage>
        <taxon>Bacteria</taxon>
        <taxon>Pseudomonadati</taxon>
        <taxon>Pseudomonadota</taxon>
        <taxon>Alphaproteobacteria</taxon>
        <taxon>Hyphomicrobiales</taxon>
        <taxon>Nitrobacteraceae</taxon>
        <taxon>Afipia</taxon>
    </lineage>
</organism>
<comment type="caution">
    <text evidence="3">The sequence shown here is derived from an EMBL/GenBank/DDBJ whole genome shotgun (WGS) entry which is preliminary data.</text>
</comment>
<dbReference type="GO" id="GO:0005524">
    <property type="term" value="F:ATP binding"/>
    <property type="evidence" value="ECO:0007669"/>
    <property type="project" value="UniProtKB-KW"/>
</dbReference>
<dbReference type="RefSeq" id="WP_046828056.1">
    <property type="nucleotide sequence ID" value="NZ_LBIA02000001.1"/>
</dbReference>
<dbReference type="Proteomes" id="UP000034832">
    <property type="component" value="Unassembled WGS sequence"/>
</dbReference>
<accession>A0A4U6BM48</accession>
<dbReference type="AlphaFoldDB" id="A0A4U6BM48"/>
<dbReference type="SUPFAM" id="SSF52540">
    <property type="entry name" value="P-loop containing nucleoside triphosphate hydrolases"/>
    <property type="match status" value="1"/>
</dbReference>
<keyword evidence="4" id="KW-1185">Reference proteome</keyword>